<proteinExistence type="inferred from homology"/>
<evidence type="ECO:0000256" key="5">
    <source>
        <dbReference type="ARBA" id="ARBA00023136"/>
    </source>
</evidence>
<evidence type="ECO:0000256" key="1">
    <source>
        <dbReference type="ARBA" id="ARBA00004141"/>
    </source>
</evidence>
<dbReference type="RefSeq" id="WP_013796314.1">
    <property type="nucleotide sequence ID" value="NC_015559.1"/>
</dbReference>
<evidence type="ECO:0000256" key="3">
    <source>
        <dbReference type="ARBA" id="ARBA00022692"/>
    </source>
</evidence>
<protein>
    <submittedName>
        <fullName evidence="8">ABC-type transporter, integral membrane subunit</fullName>
    </submittedName>
</protein>
<feature type="transmembrane region" description="Helical" evidence="7">
    <location>
        <begin position="20"/>
        <end position="40"/>
    </location>
</feature>
<dbReference type="eggNOG" id="COG1108">
    <property type="taxonomic scope" value="Bacteria"/>
</dbReference>
<dbReference type="PANTHER" id="PTHR30477">
    <property type="entry name" value="ABC-TRANSPORTER METAL-BINDING PROTEIN"/>
    <property type="match status" value="1"/>
</dbReference>
<keyword evidence="5 7" id="KW-0472">Membrane</keyword>
<feature type="transmembrane region" description="Helical" evidence="7">
    <location>
        <begin position="142"/>
        <end position="161"/>
    </location>
</feature>
<gene>
    <name evidence="8" type="ordered locus">Mar181_1801</name>
</gene>
<dbReference type="GO" id="GO:0043190">
    <property type="term" value="C:ATP-binding cassette (ABC) transporter complex"/>
    <property type="evidence" value="ECO:0007669"/>
    <property type="project" value="InterPro"/>
</dbReference>
<evidence type="ECO:0000313" key="9">
    <source>
        <dbReference type="Proteomes" id="UP000009230"/>
    </source>
</evidence>
<accession>F6D132</accession>
<dbReference type="OrthoDB" id="9804300at2"/>
<keyword evidence="9" id="KW-1185">Reference proteome</keyword>
<dbReference type="Proteomes" id="UP000009230">
    <property type="component" value="Chromosome"/>
</dbReference>
<reference evidence="8 9" key="1">
    <citation type="journal article" date="2012" name="Stand. Genomic Sci.">
        <title>Complete genome sequence of Marinomonas posidonica type strain (IVIA-Po-181(T)).</title>
        <authorList>
            <person name="Lucas-Elio P."/>
            <person name="Goodwin L."/>
            <person name="Woyke T."/>
            <person name="Pitluck S."/>
            <person name="Nolan M."/>
            <person name="Kyrpides N.C."/>
            <person name="Detter J.C."/>
            <person name="Copeland A."/>
            <person name="Lu M."/>
            <person name="Bruce D."/>
            <person name="Detter C."/>
            <person name="Tapia R."/>
            <person name="Han S."/>
            <person name="Land M.L."/>
            <person name="Ivanova N."/>
            <person name="Mikhailova N."/>
            <person name="Johnston A.W."/>
            <person name="Sanchez-Amat A."/>
        </authorList>
    </citation>
    <scope>NUCLEOTIDE SEQUENCE [LARGE SCALE GENOMIC DNA]</scope>
    <source>
        <strain evidence="9">CECT 7376 / NCIMB 14433 / IVIA-Po-181</strain>
    </source>
</reference>
<feature type="transmembrane region" description="Helical" evidence="7">
    <location>
        <begin position="230"/>
        <end position="253"/>
    </location>
</feature>
<comment type="similarity">
    <text evidence="2 6">Belongs to the ABC-3 integral membrane protein family.</text>
</comment>
<dbReference type="AlphaFoldDB" id="F6D132"/>
<name>F6D132_MARPP</name>
<evidence type="ECO:0000256" key="6">
    <source>
        <dbReference type="RuleBase" id="RU003943"/>
    </source>
</evidence>
<dbReference type="GO" id="GO:0010043">
    <property type="term" value="P:response to zinc ion"/>
    <property type="evidence" value="ECO:0007669"/>
    <property type="project" value="TreeGrafter"/>
</dbReference>
<organism evidence="8 9">
    <name type="scientific">Marinomonas posidonica (strain CECT 7376 / NCIMB 14433 / IVIA-Po-181)</name>
    <dbReference type="NCBI Taxonomy" id="491952"/>
    <lineage>
        <taxon>Bacteria</taxon>
        <taxon>Pseudomonadati</taxon>
        <taxon>Pseudomonadota</taxon>
        <taxon>Gammaproteobacteria</taxon>
        <taxon>Oceanospirillales</taxon>
        <taxon>Oceanospirillaceae</taxon>
        <taxon>Marinomonas</taxon>
    </lineage>
</organism>
<dbReference type="Pfam" id="PF00950">
    <property type="entry name" value="ABC-3"/>
    <property type="match status" value="1"/>
</dbReference>
<dbReference type="KEGG" id="mpc:Mar181_1801"/>
<keyword evidence="6" id="KW-0813">Transport</keyword>
<dbReference type="InterPro" id="IPR037294">
    <property type="entry name" value="ABC_BtuC-like"/>
</dbReference>
<evidence type="ECO:0000313" key="8">
    <source>
        <dbReference type="EMBL" id="AEF54839.1"/>
    </source>
</evidence>
<comment type="subcellular location">
    <subcellularLocation>
        <location evidence="6">Cell membrane</location>
        <topology evidence="6">Multi-pass membrane protein</topology>
    </subcellularLocation>
    <subcellularLocation>
        <location evidence="1">Membrane</location>
        <topology evidence="1">Multi-pass membrane protein</topology>
    </subcellularLocation>
</comment>
<dbReference type="Gene3D" id="1.10.3470.10">
    <property type="entry name" value="ABC transporter involved in vitamin B12 uptake, BtuC"/>
    <property type="match status" value="1"/>
</dbReference>
<dbReference type="GO" id="GO:0055085">
    <property type="term" value="P:transmembrane transport"/>
    <property type="evidence" value="ECO:0007669"/>
    <property type="project" value="InterPro"/>
</dbReference>
<sequence>MSIYDLAVAPFYDYGFMRRALVASVGLGLGAGPVGVILMLRRMSLIGDAMSHAVLPGAAIGFMIAGGLSLPIMGLGALIAGLSVATLSGIVSRTTALKEDASFASFYLASLALGVLLISLKGSNIDLLHVLFGTILAIDVQAMYLIGGITSVTLILLAIIYRPLVVECFDPRFLRSVHGKGVVYHGLFLLLVVLNLVAGFQTLGTLMAVGMMMLPAVISQLWAKTLPYMMMVATLSAALSGLVGLLISFHLNLASGPTIILTATVFYLLSLVLSPAGIFYKYLPKQRSLQTMENNQ</sequence>
<dbReference type="InterPro" id="IPR001626">
    <property type="entry name" value="ABC_TroCD"/>
</dbReference>
<feature type="transmembrane region" description="Helical" evidence="7">
    <location>
        <begin position="259"/>
        <end position="283"/>
    </location>
</feature>
<feature type="transmembrane region" description="Helical" evidence="7">
    <location>
        <begin position="182"/>
        <end position="200"/>
    </location>
</feature>
<dbReference type="HOGENOM" id="CLU_028808_4_2_6"/>
<evidence type="ECO:0000256" key="2">
    <source>
        <dbReference type="ARBA" id="ARBA00008034"/>
    </source>
</evidence>
<dbReference type="PANTHER" id="PTHR30477:SF13">
    <property type="entry name" value="IRON TRANSPORT SYSTEM MEMBRANE PROTEIN HI_0360-RELATED"/>
    <property type="match status" value="1"/>
</dbReference>
<dbReference type="SUPFAM" id="SSF81345">
    <property type="entry name" value="ABC transporter involved in vitamin B12 uptake, BtuC"/>
    <property type="match status" value="1"/>
</dbReference>
<feature type="transmembrane region" description="Helical" evidence="7">
    <location>
        <begin position="103"/>
        <end position="122"/>
    </location>
</feature>
<evidence type="ECO:0000256" key="7">
    <source>
        <dbReference type="SAM" id="Phobius"/>
    </source>
</evidence>
<dbReference type="EMBL" id="CP002771">
    <property type="protein sequence ID" value="AEF54839.1"/>
    <property type="molecule type" value="Genomic_DNA"/>
</dbReference>
<keyword evidence="3 6" id="KW-0812">Transmembrane</keyword>
<dbReference type="STRING" id="491952.Mar181_1801"/>
<evidence type="ECO:0000256" key="4">
    <source>
        <dbReference type="ARBA" id="ARBA00022989"/>
    </source>
</evidence>
<keyword evidence="4 7" id="KW-1133">Transmembrane helix</keyword>